<keyword evidence="2" id="KW-1185">Reference proteome</keyword>
<proteinExistence type="predicted"/>
<organism evidence="1 2">
    <name type="scientific">Methanofollis formosanus</name>
    <dbReference type="NCBI Taxonomy" id="299308"/>
    <lineage>
        <taxon>Archaea</taxon>
        <taxon>Methanobacteriati</taxon>
        <taxon>Methanobacteriota</taxon>
        <taxon>Stenosarchaea group</taxon>
        <taxon>Methanomicrobia</taxon>
        <taxon>Methanomicrobiales</taxon>
        <taxon>Methanomicrobiaceae</taxon>
        <taxon>Methanofollis</taxon>
    </lineage>
</organism>
<reference evidence="1" key="2">
    <citation type="submission" date="2019-03" db="EMBL/GenBank/DDBJ databases">
        <authorList>
            <person name="Chen S.-C."/>
            <person name="Wu S.-Y."/>
            <person name="Lai M.-C."/>
        </authorList>
    </citation>
    <scope>NUCLEOTIDE SEQUENCE</scope>
    <source>
        <strain evidence="1">ML15</strain>
    </source>
</reference>
<dbReference type="AlphaFoldDB" id="A0A8G1EF13"/>
<name>A0A8G1EF13_9EURY</name>
<evidence type="ECO:0000313" key="2">
    <source>
        <dbReference type="Proteomes" id="UP000826709"/>
    </source>
</evidence>
<dbReference type="EMBL" id="CP037968">
    <property type="protein sequence ID" value="QYZ78463.1"/>
    <property type="molecule type" value="Genomic_DNA"/>
</dbReference>
<dbReference type="KEGG" id="mfk:E2N92_02970"/>
<dbReference type="Proteomes" id="UP000826709">
    <property type="component" value="Chromosome"/>
</dbReference>
<dbReference type="OrthoDB" id="111913at2157"/>
<protein>
    <submittedName>
        <fullName evidence="1">Uncharacterized protein</fullName>
    </submittedName>
</protein>
<gene>
    <name evidence="1" type="ORF">E2N92_02970</name>
</gene>
<dbReference type="RefSeq" id="WP_220682223.1">
    <property type="nucleotide sequence ID" value="NZ_CP037968.1"/>
</dbReference>
<reference evidence="1" key="1">
    <citation type="journal article" date="2005" name="Int. J. Syst. Evol. Microbiol.">
        <title>Methanofollis formosanus sp. nov., isolated from a fish pond.</title>
        <authorList>
            <person name="Wu S.Y."/>
            <person name="Chen S.C."/>
            <person name="Lai M.C."/>
        </authorList>
    </citation>
    <scope>NUCLEOTIDE SEQUENCE</scope>
    <source>
        <strain evidence="1">ML15</strain>
    </source>
</reference>
<evidence type="ECO:0000313" key="1">
    <source>
        <dbReference type="EMBL" id="QYZ78463.1"/>
    </source>
</evidence>
<accession>A0A8G1EF13</accession>
<sequence>MPLDDEVLAALKEEIGPSAGYLLSRCAKKTLKKSPSGLTRADLPALAEACHAAVTPVLSTEAATRLRKRILELSGIEEVF</sequence>